<keyword evidence="3" id="KW-1185">Reference proteome</keyword>
<name>A0A835E291_9POAL</name>
<evidence type="ECO:0000256" key="1">
    <source>
        <dbReference type="SAM" id="MobiDB-lite"/>
    </source>
</evidence>
<accession>A0A835E291</accession>
<organism evidence="2 3">
    <name type="scientific">Digitaria exilis</name>
    <dbReference type="NCBI Taxonomy" id="1010633"/>
    <lineage>
        <taxon>Eukaryota</taxon>
        <taxon>Viridiplantae</taxon>
        <taxon>Streptophyta</taxon>
        <taxon>Embryophyta</taxon>
        <taxon>Tracheophyta</taxon>
        <taxon>Spermatophyta</taxon>
        <taxon>Magnoliopsida</taxon>
        <taxon>Liliopsida</taxon>
        <taxon>Poales</taxon>
        <taxon>Poaceae</taxon>
        <taxon>PACMAD clade</taxon>
        <taxon>Panicoideae</taxon>
        <taxon>Panicodae</taxon>
        <taxon>Paniceae</taxon>
        <taxon>Anthephorinae</taxon>
        <taxon>Digitaria</taxon>
    </lineage>
</organism>
<protein>
    <submittedName>
        <fullName evidence="2">Uncharacterized protein</fullName>
    </submittedName>
</protein>
<dbReference type="Proteomes" id="UP000636709">
    <property type="component" value="Unassembled WGS sequence"/>
</dbReference>
<gene>
    <name evidence="2" type="ORF">HU200_054830</name>
</gene>
<dbReference type="EMBL" id="JACEFO010002351">
    <property type="protein sequence ID" value="KAF8664284.1"/>
    <property type="molecule type" value="Genomic_DNA"/>
</dbReference>
<dbReference type="AlphaFoldDB" id="A0A835E291"/>
<sequence length="97" mass="11141">MESAHHTVADCRFTRRIWRLVSSWVHQTALHPEQWNHTSTVKDWRKGLVGGHHHNPKNPQKSYAVAGHPSHLGDMERKEQKNLPTIGAPHNHDHGDN</sequence>
<feature type="compositionally biased region" description="Basic and acidic residues" evidence="1">
    <location>
        <begin position="71"/>
        <end position="81"/>
    </location>
</feature>
<reference evidence="2" key="1">
    <citation type="submission" date="2020-07" db="EMBL/GenBank/DDBJ databases">
        <title>Genome sequence and genetic diversity analysis of an under-domesticated orphan crop, white fonio (Digitaria exilis).</title>
        <authorList>
            <person name="Bennetzen J.L."/>
            <person name="Chen S."/>
            <person name="Ma X."/>
            <person name="Wang X."/>
            <person name="Yssel A.E.J."/>
            <person name="Chaluvadi S.R."/>
            <person name="Johnson M."/>
            <person name="Gangashetty P."/>
            <person name="Hamidou F."/>
            <person name="Sanogo M.D."/>
            <person name="Zwaenepoel A."/>
            <person name="Wallace J."/>
            <person name="Van De Peer Y."/>
            <person name="Van Deynze A."/>
        </authorList>
    </citation>
    <scope>NUCLEOTIDE SEQUENCE</scope>
    <source>
        <tissue evidence="2">Leaves</tissue>
    </source>
</reference>
<evidence type="ECO:0000313" key="3">
    <source>
        <dbReference type="Proteomes" id="UP000636709"/>
    </source>
</evidence>
<comment type="caution">
    <text evidence="2">The sequence shown here is derived from an EMBL/GenBank/DDBJ whole genome shotgun (WGS) entry which is preliminary data.</text>
</comment>
<feature type="region of interest" description="Disordered" evidence="1">
    <location>
        <begin position="46"/>
        <end position="97"/>
    </location>
</feature>
<evidence type="ECO:0000313" key="2">
    <source>
        <dbReference type="EMBL" id="KAF8664284.1"/>
    </source>
</evidence>
<proteinExistence type="predicted"/>